<keyword evidence="1" id="KW-0560">Oxidoreductase</keyword>
<dbReference type="InterPro" id="IPR050523">
    <property type="entry name" value="AKR_Detox_Biosynth"/>
</dbReference>
<dbReference type="SUPFAM" id="SSF51430">
    <property type="entry name" value="NAD(P)-linked oxidoreductase"/>
    <property type="match status" value="1"/>
</dbReference>
<evidence type="ECO:0000313" key="3">
    <source>
        <dbReference type="EMBL" id="KAK4032416.1"/>
    </source>
</evidence>
<dbReference type="Pfam" id="PF00248">
    <property type="entry name" value="Aldo_ket_red"/>
    <property type="match status" value="1"/>
</dbReference>
<evidence type="ECO:0000313" key="4">
    <source>
        <dbReference type="Proteomes" id="UP001303115"/>
    </source>
</evidence>
<dbReference type="EMBL" id="MU854612">
    <property type="protein sequence ID" value="KAK4032416.1"/>
    <property type="molecule type" value="Genomic_DNA"/>
</dbReference>
<dbReference type="InterPro" id="IPR023210">
    <property type="entry name" value="NADP_OxRdtase_dom"/>
</dbReference>
<dbReference type="PANTHER" id="PTHR43364:SF4">
    <property type="entry name" value="NAD(P)-LINKED OXIDOREDUCTASE SUPERFAMILY PROTEIN"/>
    <property type="match status" value="1"/>
</dbReference>
<name>A0AAN6P617_9PEZI</name>
<dbReference type="CDD" id="cd19075">
    <property type="entry name" value="AKR_AKR7A1-5"/>
    <property type="match status" value="1"/>
</dbReference>
<dbReference type="InterPro" id="IPR018170">
    <property type="entry name" value="Aldo/ket_reductase_CS"/>
</dbReference>
<evidence type="ECO:0000259" key="2">
    <source>
        <dbReference type="Pfam" id="PF00248"/>
    </source>
</evidence>
<evidence type="ECO:0000256" key="1">
    <source>
        <dbReference type="ARBA" id="ARBA00023002"/>
    </source>
</evidence>
<gene>
    <name evidence="3" type="ORF">C8A01DRAFT_41138</name>
</gene>
<dbReference type="Proteomes" id="UP001303115">
    <property type="component" value="Unassembled WGS sequence"/>
</dbReference>
<accession>A0AAN6P617</accession>
<keyword evidence="4" id="KW-1185">Reference proteome</keyword>
<dbReference type="Gene3D" id="3.20.20.100">
    <property type="entry name" value="NADP-dependent oxidoreductase domain"/>
    <property type="match status" value="1"/>
</dbReference>
<reference evidence="4" key="1">
    <citation type="journal article" date="2023" name="Mol. Phylogenet. Evol.">
        <title>Genome-scale phylogeny and comparative genomics of the fungal order Sordariales.</title>
        <authorList>
            <person name="Hensen N."/>
            <person name="Bonometti L."/>
            <person name="Westerberg I."/>
            <person name="Brannstrom I.O."/>
            <person name="Guillou S."/>
            <person name="Cros-Aarteil S."/>
            <person name="Calhoun S."/>
            <person name="Haridas S."/>
            <person name="Kuo A."/>
            <person name="Mondo S."/>
            <person name="Pangilinan J."/>
            <person name="Riley R."/>
            <person name="LaButti K."/>
            <person name="Andreopoulos B."/>
            <person name="Lipzen A."/>
            <person name="Chen C."/>
            <person name="Yan M."/>
            <person name="Daum C."/>
            <person name="Ng V."/>
            <person name="Clum A."/>
            <person name="Steindorff A."/>
            <person name="Ohm R.A."/>
            <person name="Martin F."/>
            <person name="Silar P."/>
            <person name="Natvig D.O."/>
            <person name="Lalanne C."/>
            <person name="Gautier V."/>
            <person name="Ament-Velasquez S.L."/>
            <person name="Kruys A."/>
            <person name="Hutchinson M.I."/>
            <person name="Powell A.J."/>
            <person name="Barry K."/>
            <person name="Miller A.N."/>
            <person name="Grigoriev I.V."/>
            <person name="Debuchy R."/>
            <person name="Gladieux P."/>
            <person name="Hiltunen Thoren M."/>
            <person name="Johannesson H."/>
        </authorList>
    </citation>
    <scope>NUCLEOTIDE SEQUENCE [LARGE SCALE GENOMIC DNA]</scope>
    <source>
        <strain evidence="4">CBS 284.82</strain>
    </source>
</reference>
<sequence>MLVNGIKIVFGGAGFISGHTVADVGEWLKTLEELGIDTIDTAEIYGASEEQLGQAGAASRFTIDTKAASGFGDTPATKEVVIKAGEASLQKLKTDAVDVYYLHAPDRRVPWKETLAGVNELYKRGAFKRLGLSNFLGPEITEVVRVAKENNFVVPTVYQGNYSAVARRTEREILPALLLNNIRFYAYSPIAGGFLSKSREELSDPEGRFGDDKNPLAKLYNGMYNRPSLVTALDVWGEIAHYEGISRAELAYRWVVYHSIMAKCSTEAIVVGARKPEQLRETVAAMKKGPLSGSAVTGIQRVWESVRTEALLDNFQHLETA</sequence>
<dbReference type="PROSITE" id="PS00062">
    <property type="entry name" value="ALDOKETO_REDUCTASE_2"/>
    <property type="match status" value="1"/>
</dbReference>
<proteinExistence type="predicted"/>
<dbReference type="InterPro" id="IPR020471">
    <property type="entry name" value="AKR"/>
</dbReference>
<dbReference type="InterPro" id="IPR036812">
    <property type="entry name" value="NAD(P)_OxRdtase_dom_sf"/>
</dbReference>
<feature type="domain" description="NADP-dependent oxidoreductase" evidence="2">
    <location>
        <begin position="7"/>
        <end position="303"/>
    </location>
</feature>
<protein>
    <submittedName>
        <fullName evidence="3">Oxidoreductase</fullName>
    </submittedName>
</protein>
<comment type="caution">
    <text evidence="3">The sequence shown here is derived from an EMBL/GenBank/DDBJ whole genome shotgun (WGS) entry which is preliminary data.</text>
</comment>
<dbReference type="PANTHER" id="PTHR43364">
    <property type="entry name" value="NADH-SPECIFIC METHYLGLYOXAL REDUCTASE-RELATED"/>
    <property type="match status" value="1"/>
</dbReference>
<dbReference type="AlphaFoldDB" id="A0AAN6P617"/>
<dbReference type="PRINTS" id="PR00069">
    <property type="entry name" value="ALDKETRDTASE"/>
</dbReference>
<organism evidence="3 4">
    <name type="scientific">Parachaetomium inaequale</name>
    <dbReference type="NCBI Taxonomy" id="2588326"/>
    <lineage>
        <taxon>Eukaryota</taxon>
        <taxon>Fungi</taxon>
        <taxon>Dikarya</taxon>
        <taxon>Ascomycota</taxon>
        <taxon>Pezizomycotina</taxon>
        <taxon>Sordariomycetes</taxon>
        <taxon>Sordariomycetidae</taxon>
        <taxon>Sordariales</taxon>
        <taxon>Chaetomiaceae</taxon>
        <taxon>Parachaetomium</taxon>
    </lineage>
</organism>
<dbReference type="GO" id="GO:0016491">
    <property type="term" value="F:oxidoreductase activity"/>
    <property type="evidence" value="ECO:0007669"/>
    <property type="project" value="UniProtKB-KW"/>
</dbReference>